<evidence type="ECO:0000256" key="10">
    <source>
        <dbReference type="SAM" id="SignalP"/>
    </source>
</evidence>
<feature type="chain" id="PRO_5046223662" description="Protein kinase domain-containing protein" evidence="10">
    <location>
        <begin position="24"/>
        <end position="869"/>
    </location>
</feature>
<feature type="signal peptide" evidence="10">
    <location>
        <begin position="1"/>
        <end position="23"/>
    </location>
</feature>
<dbReference type="InterPro" id="IPR001245">
    <property type="entry name" value="Ser-Thr/Tyr_kinase_cat_dom"/>
</dbReference>
<comment type="caution">
    <text evidence="12">The sequence shown here is derived from an EMBL/GenBank/DDBJ whole genome shotgun (WGS) entry which is preliminary data.</text>
</comment>
<keyword evidence="3 9" id="KW-0812">Transmembrane</keyword>
<evidence type="ECO:0000256" key="1">
    <source>
        <dbReference type="ARBA" id="ARBA00004370"/>
    </source>
</evidence>
<evidence type="ECO:0000256" key="6">
    <source>
        <dbReference type="ARBA" id="ARBA00022989"/>
    </source>
</evidence>
<organism evidence="12 13">
    <name type="scientific">Hibiscus sabdariffa</name>
    <name type="common">roselle</name>
    <dbReference type="NCBI Taxonomy" id="183260"/>
    <lineage>
        <taxon>Eukaryota</taxon>
        <taxon>Viridiplantae</taxon>
        <taxon>Streptophyta</taxon>
        <taxon>Embryophyta</taxon>
        <taxon>Tracheophyta</taxon>
        <taxon>Spermatophyta</taxon>
        <taxon>Magnoliopsida</taxon>
        <taxon>eudicotyledons</taxon>
        <taxon>Gunneridae</taxon>
        <taxon>Pentapetalae</taxon>
        <taxon>rosids</taxon>
        <taxon>malvids</taxon>
        <taxon>Malvales</taxon>
        <taxon>Malvaceae</taxon>
        <taxon>Malvoideae</taxon>
        <taxon>Hibiscus</taxon>
    </lineage>
</organism>
<dbReference type="InterPro" id="IPR013210">
    <property type="entry name" value="LRR_N_plant-typ"/>
</dbReference>
<evidence type="ECO:0000256" key="9">
    <source>
        <dbReference type="SAM" id="Phobius"/>
    </source>
</evidence>
<dbReference type="InterPro" id="IPR011009">
    <property type="entry name" value="Kinase-like_dom_sf"/>
</dbReference>
<evidence type="ECO:0000256" key="3">
    <source>
        <dbReference type="ARBA" id="ARBA00022692"/>
    </source>
</evidence>
<dbReference type="SMART" id="SM00369">
    <property type="entry name" value="LRR_TYP"/>
    <property type="match status" value="5"/>
</dbReference>
<evidence type="ECO:0000256" key="8">
    <source>
        <dbReference type="SAM" id="MobiDB-lite"/>
    </source>
</evidence>
<dbReference type="PRINTS" id="PR00019">
    <property type="entry name" value="LEURICHRPT"/>
</dbReference>
<comment type="subcellular location">
    <subcellularLocation>
        <location evidence="1">Membrane</location>
    </subcellularLocation>
</comment>
<feature type="region of interest" description="Disordered" evidence="8">
    <location>
        <begin position="829"/>
        <end position="869"/>
    </location>
</feature>
<dbReference type="PANTHER" id="PTHR48007:SF81">
    <property type="entry name" value="PROTEIN KINASE DOMAIN-CONTAINING PROTEIN"/>
    <property type="match status" value="1"/>
</dbReference>
<keyword evidence="4 10" id="KW-0732">Signal</keyword>
<keyword evidence="5" id="KW-0677">Repeat</keyword>
<evidence type="ECO:0000256" key="7">
    <source>
        <dbReference type="ARBA" id="ARBA00023136"/>
    </source>
</evidence>
<protein>
    <recommendedName>
        <fullName evidence="11">Protein kinase domain-containing protein</fullName>
    </recommendedName>
</protein>
<dbReference type="Gene3D" id="3.80.10.10">
    <property type="entry name" value="Ribonuclease Inhibitor"/>
    <property type="match status" value="2"/>
</dbReference>
<evidence type="ECO:0000256" key="5">
    <source>
        <dbReference type="ARBA" id="ARBA00022737"/>
    </source>
</evidence>
<feature type="transmembrane region" description="Helical" evidence="9">
    <location>
        <begin position="421"/>
        <end position="446"/>
    </location>
</feature>
<dbReference type="SUPFAM" id="SSF52058">
    <property type="entry name" value="L domain-like"/>
    <property type="match status" value="1"/>
</dbReference>
<name>A0ABR2ENG4_9ROSI</name>
<dbReference type="InterPro" id="IPR032675">
    <property type="entry name" value="LRR_dom_sf"/>
</dbReference>
<dbReference type="Pfam" id="PF23598">
    <property type="entry name" value="LRR_14"/>
    <property type="match status" value="1"/>
</dbReference>
<dbReference type="InterPro" id="IPR003591">
    <property type="entry name" value="Leu-rich_rpt_typical-subtyp"/>
</dbReference>
<evidence type="ECO:0000259" key="11">
    <source>
        <dbReference type="PROSITE" id="PS50011"/>
    </source>
</evidence>
<proteinExistence type="predicted"/>
<keyword evidence="2" id="KW-0433">Leucine-rich repeat</keyword>
<dbReference type="InterPro" id="IPR000719">
    <property type="entry name" value="Prot_kinase_dom"/>
</dbReference>
<evidence type="ECO:0000313" key="13">
    <source>
        <dbReference type="Proteomes" id="UP001472677"/>
    </source>
</evidence>
<evidence type="ECO:0000313" key="12">
    <source>
        <dbReference type="EMBL" id="KAK8562953.1"/>
    </source>
</evidence>
<dbReference type="Gene3D" id="1.10.510.10">
    <property type="entry name" value="Transferase(Phosphotransferase) domain 1"/>
    <property type="match status" value="1"/>
</dbReference>
<dbReference type="Proteomes" id="UP001472677">
    <property type="component" value="Unassembled WGS sequence"/>
</dbReference>
<feature type="compositionally biased region" description="Polar residues" evidence="8">
    <location>
        <begin position="836"/>
        <end position="846"/>
    </location>
</feature>
<accession>A0ABR2ENG4</accession>
<dbReference type="Pfam" id="PF07714">
    <property type="entry name" value="PK_Tyr_Ser-Thr"/>
    <property type="match status" value="1"/>
</dbReference>
<gene>
    <name evidence="12" type="ORF">V6N12_011017</name>
</gene>
<sequence>MVNQTSIVVLALLLLLLFESTVAQRLSSSIELTALFELRSSLGIRRRDWPRKVDPCSSWNGVRCENGSVSGINISGFRRTRLGEKNPRFAVDSLTNFTGLVSFNASRFLLPGSIPDWFGQRLLALQVLDLRSCNITGVLPLSIGNLSSLTSLYLSDNRLSGEIPSSFGRLLSLSVLDLSKNSLTGSIPSSLVSLRNLTSLEIAYNNLTGSIPQGIGVLSGLRTLNLSSNSLTSSIPAQLGGLDSLVDLDLSNNGLSGLLPDNLFRASSLLQVIVLRNNSFIGEVPEVIWSISGLNMLDISHNNFTARLPNASSNDNNAIAAVLDISENKFYGGLTTIVRRFSSANLSGNYFEGRVPEYVSENASLSTNCLQNVSSQRTLTDCVAFYAERGLSFDNFGSTNSSEPPAPESRNSDRSSNRNRIILAAVLGGAGFIVLLTLLLLLVRFLRRRKKVNHRGIGVGQVPPEAGHPSPGLASNFSSLGDLFTYQQLLQATADFTDANLIKHGHSGDLFKGILESGLPVVVKRIDSRSIKKEVYLLELDFFSKVAHTRVVPLLGHCFEKENEKLLVYKYMPNRDLSSSLYRKNNSEGDGLKSLDWITRLKIAIGAAEALSYLHHECTPPLVHRDVQASSILLDDKFEVRLGSLSRVCPQDGNGHPNRITRLMRLPQSSEQDSSDCPAALCAYDVYCFGMVLLGLVTGKLDIDASSETWMKEWLEQTLPYISIYDKELVTKILDPSLLVDEDLLEEVWAMAIVARRCLNPKPSRRPLMKYILKALENPLRVVREDDSSSAGLRRVSSRGSWNAALFGSWRQSSSDITVIPATYTSKAEGGASFKRSGTTGSQGSSARKGGGYQSVSHRQHSKEILTEA</sequence>
<dbReference type="InterPro" id="IPR046959">
    <property type="entry name" value="PRK1-6/SRF4-like"/>
</dbReference>
<keyword evidence="13" id="KW-1185">Reference proteome</keyword>
<keyword evidence="7 9" id="KW-0472">Membrane</keyword>
<dbReference type="Gene3D" id="3.30.200.20">
    <property type="entry name" value="Phosphorylase Kinase, domain 1"/>
    <property type="match status" value="1"/>
</dbReference>
<keyword evidence="6 9" id="KW-1133">Transmembrane helix</keyword>
<dbReference type="PROSITE" id="PS50011">
    <property type="entry name" value="PROTEIN_KINASE_DOM"/>
    <property type="match status" value="1"/>
</dbReference>
<evidence type="ECO:0000256" key="2">
    <source>
        <dbReference type="ARBA" id="ARBA00022614"/>
    </source>
</evidence>
<dbReference type="SUPFAM" id="SSF56112">
    <property type="entry name" value="Protein kinase-like (PK-like)"/>
    <property type="match status" value="1"/>
</dbReference>
<dbReference type="InterPro" id="IPR055414">
    <property type="entry name" value="LRR_R13L4/SHOC2-like"/>
</dbReference>
<reference evidence="12 13" key="1">
    <citation type="journal article" date="2024" name="G3 (Bethesda)">
        <title>Genome assembly of Hibiscus sabdariffa L. provides insights into metabolisms of medicinal natural products.</title>
        <authorList>
            <person name="Kim T."/>
        </authorList>
    </citation>
    <scope>NUCLEOTIDE SEQUENCE [LARGE SCALE GENOMIC DNA]</scope>
    <source>
        <strain evidence="12">TK-2024</strain>
        <tissue evidence="12">Old leaves</tissue>
    </source>
</reference>
<feature type="domain" description="Protein kinase" evidence="11">
    <location>
        <begin position="496"/>
        <end position="781"/>
    </location>
</feature>
<dbReference type="EMBL" id="JBBPBM010000012">
    <property type="protein sequence ID" value="KAK8562953.1"/>
    <property type="molecule type" value="Genomic_DNA"/>
</dbReference>
<dbReference type="Pfam" id="PF08263">
    <property type="entry name" value="LRRNT_2"/>
    <property type="match status" value="1"/>
</dbReference>
<evidence type="ECO:0000256" key="4">
    <source>
        <dbReference type="ARBA" id="ARBA00022729"/>
    </source>
</evidence>
<dbReference type="PANTHER" id="PTHR48007">
    <property type="entry name" value="LEUCINE-RICH REPEAT RECEPTOR-LIKE PROTEIN KINASE PXC1"/>
    <property type="match status" value="1"/>
</dbReference>